<accession>A0A1N6EIB3</accession>
<dbReference type="OrthoDB" id="819832at2"/>
<evidence type="ECO:0000313" key="2">
    <source>
        <dbReference type="Proteomes" id="UP000185221"/>
    </source>
</evidence>
<gene>
    <name evidence="1" type="ORF">SAMN05444394_2192</name>
</gene>
<organism evidence="1 2">
    <name type="scientific">Algoriphagus halophilus</name>
    <dbReference type="NCBI Taxonomy" id="226505"/>
    <lineage>
        <taxon>Bacteria</taxon>
        <taxon>Pseudomonadati</taxon>
        <taxon>Bacteroidota</taxon>
        <taxon>Cytophagia</taxon>
        <taxon>Cytophagales</taxon>
        <taxon>Cyclobacteriaceae</taxon>
        <taxon>Algoriphagus</taxon>
    </lineage>
</organism>
<dbReference type="AlphaFoldDB" id="A0A1N6EIB3"/>
<evidence type="ECO:0008006" key="3">
    <source>
        <dbReference type="Google" id="ProtNLM"/>
    </source>
</evidence>
<name>A0A1N6EIB3_9BACT</name>
<sequence length="388" mass="44036">MNNSTHPLLFCLLFGFSLFSCTSKTESTVDLNYSLVKVDSFQVNNFTRVSIRDYSHEENIYLGYSEVEDDLLEISENGEIIKRVNKKGDGPGKYGNWNPVGLAFGPNQERIVELPFQVISYDPNYEITHSHRVLSPLPIRTNTPLGKTPYFVSNDTTHLLVGPSNYLTASHLIRNQEGKDTLKNFYQLNLFTGETKMVVPYEPTSVYEQTENVYNGVMGKTFFIDHDANELVVAQELDPEILVYQLPEFTLKNSIPINYSEFLTYNPVPIGAPFDDPQAINLARLSGRNRKLINLGNGFVLLQYFTGITESEFENRNSEENPYSAVQDASEQRILIFKDGKQLPVELPGIEGVLVTALKENKLLVQEPANTEIEEEFTKFTIYQLQTN</sequence>
<dbReference type="STRING" id="226505.SAMN05444394_2192"/>
<proteinExistence type="predicted"/>
<protein>
    <recommendedName>
        <fullName evidence="3">TolB-like 6-blade propeller-like</fullName>
    </recommendedName>
</protein>
<dbReference type="EMBL" id="FSRC01000001">
    <property type="protein sequence ID" value="SIN82762.1"/>
    <property type="molecule type" value="Genomic_DNA"/>
</dbReference>
<evidence type="ECO:0000313" key="1">
    <source>
        <dbReference type="EMBL" id="SIN82762.1"/>
    </source>
</evidence>
<dbReference type="Proteomes" id="UP000185221">
    <property type="component" value="Unassembled WGS sequence"/>
</dbReference>
<keyword evidence="2" id="KW-1185">Reference proteome</keyword>
<dbReference type="RefSeq" id="WP_074224848.1">
    <property type="nucleotide sequence ID" value="NZ_FSRC01000001.1"/>
</dbReference>
<reference evidence="2" key="1">
    <citation type="submission" date="2016-11" db="EMBL/GenBank/DDBJ databases">
        <authorList>
            <person name="Varghese N."/>
            <person name="Submissions S."/>
        </authorList>
    </citation>
    <scope>NUCLEOTIDE SEQUENCE [LARGE SCALE GENOMIC DNA]</scope>
    <source>
        <strain evidence="2">DSM 15292</strain>
    </source>
</reference>